<reference evidence="10" key="2">
    <citation type="journal article" date="2022" name="Microbiol. Resour. Announc.">
        <title>Metagenome Sequencing to Explore Phylogenomics of Terrestrial Cyanobacteria.</title>
        <authorList>
            <person name="Ward R.D."/>
            <person name="Stajich J.E."/>
            <person name="Johansen J.R."/>
            <person name="Huntemann M."/>
            <person name="Clum A."/>
            <person name="Foster B."/>
            <person name="Foster B."/>
            <person name="Roux S."/>
            <person name="Palaniappan K."/>
            <person name="Varghese N."/>
            <person name="Mukherjee S."/>
            <person name="Reddy T.B.K."/>
            <person name="Daum C."/>
            <person name="Copeland A."/>
            <person name="Chen I.A."/>
            <person name="Ivanova N.N."/>
            <person name="Kyrpides N.C."/>
            <person name="Shapiro N."/>
            <person name="Eloe-Fadrosh E.A."/>
            <person name="Pietrasiak N."/>
        </authorList>
    </citation>
    <scope>NUCLEOTIDE SEQUENCE</scope>
    <source>
        <strain evidence="10">CPER-KK1</strain>
    </source>
</reference>
<dbReference type="Gene3D" id="2.60.120.590">
    <property type="entry name" value="Alpha-ketoglutarate-dependent dioxygenase AlkB-like"/>
    <property type="match status" value="1"/>
</dbReference>
<evidence type="ECO:0000256" key="2">
    <source>
        <dbReference type="ARBA" id="ARBA00022723"/>
    </source>
</evidence>
<dbReference type="InterPro" id="IPR005123">
    <property type="entry name" value="Oxoglu/Fe-dep_dioxygenase_dom"/>
</dbReference>
<feature type="domain" description="Fe2OG dioxygenase" evidence="9">
    <location>
        <begin position="110"/>
        <end position="208"/>
    </location>
</feature>
<evidence type="ECO:0000256" key="1">
    <source>
        <dbReference type="ARBA" id="ARBA00001954"/>
    </source>
</evidence>
<keyword evidence="6" id="KW-0560">Oxidoreductase</keyword>
<dbReference type="SUPFAM" id="SSF51197">
    <property type="entry name" value="Clavaminate synthase-like"/>
    <property type="match status" value="1"/>
</dbReference>
<dbReference type="GO" id="GO:0016705">
    <property type="term" value="F:oxidoreductase activity, acting on paired donors, with incorporation or reduction of molecular oxygen"/>
    <property type="evidence" value="ECO:0007669"/>
    <property type="project" value="UniProtKB-ARBA"/>
</dbReference>
<dbReference type="GO" id="GO:0046872">
    <property type="term" value="F:metal ion binding"/>
    <property type="evidence" value="ECO:0007669"/>
    <property type="project" value="UniProtKB-KW"/>
</dbReference>
<dbReference type="InterPro" id="IPR037151">
    <property type="entry name" value="AlkB-like_sf"/>
</dbReference>
<evidence type="ECO:0000259" key="9">
    <source>
        <dbReference type="PROSITE" id="PS51471"/>
    </source>
</evidence>
<sequence length="208" mass="23929">MRDASEIDHLFVGVMLSVPLQLPDADIVFYPSLLDEQESNHLLSELTETINWRQDWITIYGRSMPQPRLTAWYGDPSKSYTYSGITMHPSPWTRILLDLKTKAEDVSGVVFNSVLLNLYRDGNDSMGWHSDDEPELGQNPVIGSLSLGGTRRFRLRHRAEKALKHQLELTSGSFLLMQGTTQHYWQHQIPKTKRLIPPRINLTFRVID</sequence>
<evidence type="ECO:0000256" key="7">
    <source>
        <dbReference type="ARBA" id="ARBA00023004"/>
    </source>
</evidence>
<dbReference type="AlphaFoldDB" id="A0A951PTG0"/>
<dbReference type="GO" id="GO:0006307">
    <property type="term" value="P:DNA alkylation repair"/>
    <property type="evidence" value="ECO:0007669"/>
    <property type="project" value="InterPro"/>
</dbReference>
<comment type="caution">
    <text evidence="10">The sequence shown here is derived from an EMBL/GenBank/DDBJ whole genome shotgun (WGS) entry which is preliminary data.</text>
</comment>
<keyword evidence="7" id="KW-0408">Iron</keyword>
<dbReference type="GO" id="GO:0016787">
    <property type="term" value="F:hydrolase activity"/>
    <property type="evidence" value="ECO:0007669"/>
    <property type="project" value="UniProtKB-ARBA"/>
</dbReference>
<evidence type="ECO:0000313" key="10">
    <source>
        <dbReference type="EMBL" id="MBW4549486.1"/>
    </source>
</evidence>
<evidence type="ECO:0000256" key="8">
    <source>
        <dbReference type="ARBA" id="ARBA00023204"/>
    </source>
</evidence>
<keyword evidence="5 10" id="KW-0223">Dioxygenase</keyword>
<dbReference type="Pfam" id="PF13532">
    <property type="entry name" value="2OG-FeII_Oxy_2"/>
    <property type="match status" value="1"/>
</dbReference>
<dbReference type="FunFam" id="2.60.120.590:FF:000004">
    <property type="entry name" value="DNA oxidative demethylase ALKBH2"/>
    <property type="match status" value="1"/>
</dbReference>
<dbReference type="PANTHER" id="PTHR31212">
    <property type="entry name" value="ALPHA-KETOGLUTARATE-DEPENDENT DIOXYGENASE ALKB HOMOLOG 3"/>
    <property type="match status" value="1"/>
</dbReference>
<dbReference type="Proteomes" id="UP000753908">
    <property type="component" value="Unassembled WGS sequence"/>
</dbReference>
<dbReference type="PROSITE" id="PS51471">
    <property type="entry name" value="FE2OG_OXY"/>
    <property type="match status" value="1"/>
</dbReference>
<name>A0A951PTG0_9CYAN</name>
<protein>
    <submittedName>
        <fullName evidence="10">Alpha-ketoglutarate-dependent dioxygenase AlkB</fullName>
    </submittedName>
</protein>
<dbReference type="GO" id="GO:0051213">
    <property type="term" value="F:dioxygenase activity"/>
    <property type="evidence" value="ECO:0007669"/>
    <property type="project" value="UniProtKB-KW"/>
</dbReference>
<dbReference type="InterPro" id="IPR027450">
    <property type="entry name" value="AlkB-like"/>
</dbReference>
<dbReference type="EMBL" id="JAHHIF010000104">
    <property type="protein sequence ID" value="MBW4549486.1"/>
    <property type="molecule type" value="Genomic_DNA"/>
</dbReference>
<dbReference type="InterPro" id="IPR032854">
    <property type="entry name" value="ALKBH3"/>
</dbReference>
<reference evidence="10" key="1">
    <citation type="submission" date="2021-05" db="EMBL/GenBank/DDBJ databases">
        <authorList>
            <person name="Pietrasiak N."/>
            <person name="Ward R."/>
            <person name="Stajich J.E."/>
            <person name="Kurbessoian T."/>
        </authorList>
    </citation>
    <scope>NUCLEOTIDE SEQUENCE</scope>
    <source>
        <strain evidence="10">CPER-KK1</strain>
    </source>
</reference>
<comment type="cofactor">
    <cofactor evidence="1">
        <name>Fe(2+)</name>
        <dbReference type="ChEBI" id="CHEBI:29033"/>
    </cofactor>
</comment>
<proteinExistence type="predicted"/>
<evidence type="ECO:0000256" key="6">
    <source>
        <dbReference type="ARBA" id="ARBA00023002"/>
    </source>
</evidence>
<evidence type="ECO:0000256" key="3">
    <source>
        <dbReference type="ARBA" id="ARBA00022763"/>
    </source>
</evidence>
<dbReference type="PANTHER" id="PTHR31212:SF4">
    <property type="entry name" value="ALPHA-KETOGLUTARATE-DEPENDENT DIOXYGENASE ALKB HOMOLOG 3"/>
    <property type="match status" value="1"/>
</dbReference>
<organism evidence="10 11">
    <name type="scientific">Symplocastrum torsivum CPER-KK1</name>
    <dbReference type="NCBI Taxonomy" id="450513"/>
    <lineage>
        <taxon>Bacteria</taxon>
        <taxon>Bacillati</taxon>
        <taxon>Cyanobacteriota</taxon>
        <taxon>Cyanophyceae</taxon>
        <taxon>Oscillatoriophycideae</taxon>
        <taxon>Oscillatoriales</taxon>
        <taxon>Microcoleaceae</taxon>
        <taxon>Symplocastrum</taxon>
    </lineage>
</organism>
<evidence type="ECO:0000313" key="11">
    <source>
        <dbReference type="Proteomes" id="UP000753908"/>
    </source>
</evidence>
<keyword evidence="2" id="KW-0479">Metal-binding</keyword>
<evidence type="ECO:0000256" key="5">
    <source>
        <dbReference type="ARBA" id="ARBA00022964"/>
    </source>
</evidence>
<keyword evidence="3" id="KW-0227">DNA damage</keyword>
<keyword evidence="4" id="KW-0460">Magnesium</keyword>
<dbReference type="GO" id="GO:0032451">
    <property type="term" value="F:demethylase activity"/>
    <property type="evidence" value="ECO:0007669"/>
    <property type="project" value="UniProtKB-ARBA"/>
</dbReference>
<accession>A0A951PTG0</accession>
<keyword evidence="8" id="KW-0234">DNA repair</keyword>
<gene>
    <name evidence="10" type="ORF">KME25_34590</name>
</gene>
<evidence type="ECO:0000256" key="4">
    <source>
        <dbReference type="ARBA" id="ARBA00022842"/>
    </source>
</evidence>
<dbReference type="GO" id="GO:0140097">
    <property type="term" value="F:catalytic activity, acting on DNA"/>
    <property type="evidence" value="ECO:0007669"/>
    <property type="project" value="UniProtKB-ARBA"/>
</dbReference>